<accession>A0A2T5J6V4</accession>
<dbReference type="AlphaFoldDB" id="A0A2T5J6V4"/>
<dbReference type="Proteomes" id="UP000244168">
    <property type="component" value="Unassembled WGS sequence"/>
</dbReference>
<dbReference type="InterPro" id="IPR006860">
    <property type="entry name" value="FecR"/>
</dbReference>
<dbReference type="Pfam" id="PF04773">
    <property type="entry name" value="FecR"/>
    <property type="match status" value="1"/>
</dbReference>
<keyword evidence="1" id="KW-0812">Transmembrane</keyword>
<organism evidence="4 5">
    <name type="scientific">Mucilaginibacter yixingensis</name>
    <dbReference type="NCBI Taxonomy" id="1295612"/>
    <lineage>
        <taxon>Bacteria</taxon>
        <taxon>Pseudomonadati</taxon>
        <taxon>Bacteroidota</taxon>
        <taxon>Sphingobacteriia</taxon>
        <taxon>Sphingobacteriales</taxon>
        <taxon>Sphingobacteriaceae</taxon>
        <taxon>Mucilaginibacter</taxon>
    </lineage>
</organism>
<dbReference type="Gene3D" id="3.55.50.30">
    <property type="match status" value="1"/>
</dbReference>
<dbReference type="PANTHER" id="PTHR30273">
    <property type="entry name" value="PERIPLASMIC SIGNAL SENSOR AND SIGMA FACTOR ACTIVATOR FECR-RELATED"/>
    <property type="match status" value="1"/>
</dbReference>
<evidence type="ECO:0000313" key="5">
    <source>
        <dbReference type="Proteomes" id="UP000244168"/>
    </source>
</evidence>
<evidence type="ECO:0000313" key="4">
    <source>
        <dbReference type="EMBL" id="PTQ94888.1"/>
    </source>
</evidence>
<dbReference type="RefSeq" id="WP_107829619.1">
    <property type="nucleotide sequence ID" value="NZ_CP160205.1"/>
</dbReference>
<keyword evidence="1" id="KW-0472">Membrane</keyword>
<reference evidence="4 5" key="1">
    <citation type="submission" date="2018-04" db="EMBL/GenBank/DDBJ databases">
        <title>Genomic Encyclopedia of Archaeal and Bacterial Type Strains, Phase II (KMG-II): from individual species to whole genera.</title>
        <authorList>
            <person name="Goeker M."/>
        </authorList>
    </citation>
    <scope>NUCLEOTIDE SEQUENCE [LARGE SCALE GENOMIC DNA]</scope>
    <source>
        <strain evidence="4 5">DSM 26809</strain>
    </source>
</reference>
<feature type="transmembrane region" description="Helical" evidence="1">
    <location>
        <begin position="80"/>
        <end position="99"/>
    </location>
</feature>
<comment type="caution">
    <text evidence="4">The sequence shown here is derived from an EMBL/GenBank/DDBJ whole genome shotgun (WGS) entry which is preliminary data.</text>
</comment>
<dbReference type="InterPro" id="IPR012373">
    <property type="entry name" value="Ferrdict_sens_TM"/>
</dbReference>
<name>A0A2T5J6V4_9SPHI</name>
<dbReference type="Pfam" id="PF16344">
    <property type="entry name" value="FecR_C"/>
    <property type="match status" value="1"/>
</dbReference>
<proteinExistence type="predicted"/>
<dbReference type="FunFam" id="2.60.120.1440:FF:000001">
    <property type="entry name" value="Putative anti-sigma factor"/>
    <property type="match status" value="1"/>
</dbReference>
<evidence type="ECO:0000256" key="1">
    <source>
        <dbReference type="SAM" id="Phobius"/>
    </source>
</evidence>
<gene>
    <name evidence="4" type="ORF">C8P68_10698</name>
</gene>
<dbReference type="OrthoDB" id="1099963at2"/>
<evidence type="ECO:0000259" key="2">
    <source>
        <dbReference type="Pfam" id="PF04773"/>
    </source>
</evidence>
<evidence type="ECO:0000259" key="3">
    <source>
        <dbReference type="Pfam" id="PF16344"/>
    </source>
</evidence>
<sequence>MKSKKPGVKQLQQLAAKVLSGKATPAEKAFLDSYYDVFDSPQNKADDLPAGDAQQLAEEIKARLDHTTGKRYGMLRQMKFYPIAASLALVFAFGFWAAYKHFIIANSKQNLSASARPIVPGGNKATLTLADGRKISLGDHSIAALSKLPGVKISTTKDGQLIYRVISVAGEPANGKQLNTMETPRGGIYQIYLPDGTHVWLNSATKLTYPVAFTGHERRVELSGEAYFEVAHNPAKPFKVISKDQEIEVLGTHFNVNAYADEPNFRTTLLKGSIKITATTSGAAKIIKPGQQAVLRQTGIQVHKADTGNAIAWETGTFSFDNEPITSIMKKISRWYDVDIVYNDDVSDIRFGGTVSRFADITKVLSKLQLTNTVHFKIDGRRILVMK</sequence>
<protein>
    <submittedName>
        <fullName evidence="4">FecR family protein</fullName>
    </submittedName>
</protein>
<keyword evidence="1" id="KW-1133">Transmembrane helix</keyword>
<dbReference type="InterPro" id="IPR032508">
    <property type="entry name" value="FecR_C"/>
</dbReference>
<dbReference type="Gene3D" id="2.60.120.1440">
    <property type="match status" value="1"/>
</dbReference>
<dbReference type="GO" id="GO:0016989">
    <property type="term" value="F:sigma factor antagonist activity"/>
    <property type="evidence" value="ECO:0007669"/>
    <property type="project" value="TreeGrafter"/>
</dbReference>
<feature type="domain" description="Protein FecR C-terminal" evidence="3">
    <location>
        <begin position="318"/>
        <end position="385"/>
    </location>
</feature>
<feature type="domain" description="FecR protein" evidence="2">
    <location>
        <begin position="180"/>
        <end position="275"/>
    </location>
</feature>
<keyword evidence="5" id="KW-1185">Reference proteome</keyword>
<dbReference type="EMBL" id="QAOQ01000006">
    <property type="protein sequence ID" value="PTQ94888.1"/>
    <property type="molecule type" value="Genomic_DNA"/>
</dbReference>
<dbReference type="PANTHER" id="PTHR30273:SF2">
    <property type="entry name" value="PROTEIN FECR"/>
    <property type="match status" value="1"/>
</dbReference>